<evidence type="ECO:0000256" key="1">
    <source>
        <dbReference type="SAM" id="MobiDB-lite"/>
    </source>
</evidence>
<dbReference type="Pfam" id="PF03551">
    <property type="entry name" value="PadR"/>
    <property type="match status" value="1"/>
</dbReference>
<evidence type="ECO:0000313" key="4">
    <source>
        <dbReference type="Proteomes" id="UP001164712"/>
    </source>
</evidence>
<dbReference type="PANTHER" id="PTHR43252:SF7">
    <property type="entry name" value="TRANSCRIPTIONAL REGULATOR YQJI"/>
    <property type="match status" value="1"/>
</dbReference>
<dbReference type="InterPro" id="IPR036390">
    <property type="entry name" value="WH_DNA-bd_sf"/>
</dbReference>
<dbReference type="PANTHER" id="PTHR43252">
    <property type="entry name" value="TRANSCRIPTIONAL REGULATOR YQJI"/>
    <property type="match status" value="1"/>
</dbReference>
<feature type="domain" description="Transcription regulator PadR N-terminal" evidence="2">
    <location>
        <begin position="40"/>
        <end position="109"/>
    </location>
</feature>
<dbReference type="InterPro" id="IPR005149">
    <property type="entry name" value="Tscrpt_reg_PadR_N"/>
</dbReference>
<dbReference type="InterPro" id="IPR036388">
    <property type="entry name" value="WH-like_DNA-bd_sf"/>
</dbReference>
<sequence length="197" mass="21981">MGEGHAERGEGRGEKRPRRGGGRGEKMKRLFEHGDLRLVLLALVAKKPSHGYELIKAIEEASSGLYVPSPGVIYPTLTLLEEQDLLEPLETGNGRKSYQLTAAGQEELTKHQEVLNAIFARLAKREKRHEREGNLAEGIAESMHSLRHVLRKNLMRDDLSPEQVTRVNATLRKAVEIIEAEFAAIDAEMATKPEEEA</sequence>
<name>A0ABY7HVL7_9GAMM</name>
<gene>
    <name evidence="3" type="ORF">O1V66_12250</name>
</gene>
<keyword evidence="4" id="KW-1185">Reference proteome</keyword>
<protein>
    <submittedName>
        <fullName evidence="3">PadR family transcriptional regulator</fullName>
    </submittedName>
</protein>
<evidence type="ECO:0000259" key="2">
    <source>
        <dbReference type="Pfam" id="PF03551"/>
    </source>
</evidence>
<feature type="region of interest" description="Disordered" evidence="1">
    <location>
        <begin position="1"/>
        <end position="25"/>
    </location>
</feature>
<evidence type="ECO:0000313" key="3">
    <source>
        <dbReference type="EMBL" id="WAT03084.1"/>
    </source>
</evidence>
<dbReference type="SUPFAM" id="SSF46785">
    <property type="entry name" value="Winged helix' DNA-binding domain"/>
    <property type="match status" value="1"/>
</dbReference>
<feature type="compositionally biased region" description="Basic and acidic residues" evidence="1">
    <location>
        <begin position="1"/>
        <end position="14"/>
    </location>
</feature>
<dbReference type="Gene3D" id="1.10.10.10">
    <property type="entry name" value="Winged helix-like DNA-binding domain superfamily/Winged helix DNA-binding domain"/>
    <property type="match status" value="1"/>
</dbReference>
<organism evidence="3 4">
    <name type="scientific">Rouxiella chamberiensis</name>
    <dbReference type="NCBI Taxonomy" id="1513468"/>
    <lineage>
        <taxon>Bacteria</taxon>
        <taxon>Pseudomonadati</taxon>
        <taxon>Pseudomonadota</taxon>
        <taxon>Gammaproteobacteria</taxon>
        <taxon>Enterobacterales</taxon>
        <taxon>Yersiniaceae</taxon>
        <taxon>Rouxiella</taxon>
    </lineage>
</organism>
<reference evidence="3" key="1">
    <citation type="submission" date="2022-12" db="EMBL/GenBank/DDBJ databases">
        <title>Complete genome sequence of an Australian strain of Rouxiella badensis DAR84756 and resolution of the R. badensis DSM100043 and R. chamberiensis DSM28324 genomes.</title>
        <authorList>
            <person name="Paul S."/>
            <person name="Anderson P.J."/>
            <person name="Maynard G."/>
            <person name="Dyall-Smith M."/>
            <person name="Kudinha T."/>
        </authorList>
    </citation>
    <scope>NUCLEOTIDE SEQUENCE</scope>
    <source>
        <strain evidence="3">DSM 28324</strain>
    </source>
</reference>
<dbReference type="EMBL" id="CP114058">
    <property type="protein sequence ID" value="WAT03084.1"/>
    <property type="molecule type" value="Genomic_DNA"/>
</dbReference>
<proteinExistence type="predicted"/>
<accession>A0ABY7HVL7</accession>
<dbReference type="Proteomes" id="UP001164712">
    <property type="component" value="Chromosome"/>
</dbReference>